<dbReference type="AlphaFoldDB" id="A0A812J836"/>
<evidence type="ECO:0000256" key="4">
    <source>
        <dbReference type="SAM" id="SignalP"/>
    </source>
</evidence>
<comment type="caution">
    <text evidence="5">The sequence shown here is derived from an EMBL/GenBank/DDBJ whole genome shotgun (WGS) entry which is preliminary data.</text>
</comment>
<keyword evidence="2" id="KW-0677">Repeat</keyword>
<keyword evidence="3" id="KW-0325">Glycoprotein</keyword>
<dbReference type="EMBL" id="CAJNIZ010001623">
    <property type="protein sequence ID" value="CAE7195743.1"/>
    <property type="molecule type" value="Genomic_DNA"/>
</dbReference>
<name>A0A812J836_SYMPI</name>
<proteinExistence type="predicted"/>
<accession>A0A812J836</accession>
<feature type="signal peptide" evidence="4">
    <location>
        <begin position="1"/>
        <end position="20"/>
    </location>
</feature>
<dbReference type="InterPro" id="IPR024881">
    <property type="entry name" value="Tip"/>
</dbReference>
<dbReference type="Pfam" id="PF01839">
    <property type="entry name" value="FG-GAP"/>
    <property type="match status" value="1"/>
</dbReference>
<reference evidence="5" key="1">
    <citation type="submission" date="2021-02" db="EMBL/GenBank/DDBJ databases">
        <authorList>
            <person name="Dougan E. K."/>
            <person name="Rhodes N."/>
            <person name="Thang M."/>
            <person name="Chan C."/>
        </authorList>
    </citation>
    <scope>NUCLEOTIDE SEQUENCE</scope>
</reference>
<feature type="chain" id="PRO_5032757124" evidence="4">
    <location>
        <begin position="21"/>
        <end position="517"/>
    </location>
</feature>
<dbReference type="Gene3D" id="2.130.10.130">
    <property type="entry name" value="Integrin alpha, N-terminal"/>
    <property type="match status" value="2"/>
</dbReference>
<keyword evidence="6" id="KW-1185">Reference proteome</keyword>
<evidence type="ECO:0000313" key="5">
    <source>
        <dbReference type="EMBL" id="CAE7195743.1"/>
    </source>
</evidence>
<evidence type="ECO:0000313" key="6">
    <source>
        <dbReference type="Proteomes" id="UP000649617"/>
    </source>
</evidence>
<dbReference type="SMART" id="SM00191">
    <property type="entry name" value="Int_alpha"/>
    <property type="match status" value="3"/>
</dbReference>
<dbReference type="Proteomes" id="UP000649617">
    <property type="component" value="Unassembled WGS sequence"/>
</dbReference>
<dbReference type="PANTHER" id="PTHR13412:SF0">
    <property type="entry name" value="T-CELL IMMUNOMODULATORY PROTEIN"/>
    <property type="match status" value="1"/>
</dbReference>
<dbReference type="PANTHER" id="PTHR13412">
    <property type="entry name" value="T-CELL IMMUNOMODULATORY PROTEIN HOMOLOG"/>
    <property type="match status" value="1"/>
</dbReference>
<evidence type="ECO:0000256" key="2">
    <source>
        <dbReference type="ARBA" id="ARBA00022737"/>
    </source>
</evidence>
<dbReference type="InterPro" id="IPR013519">
    <property type="entry name" value="Int_alpha_beta-p"/>
</dbReference>
<evidence type="ECO:0000256" key="1">
    <source>
        <dbReference type="ARBA" id="ARBA00022729"/>
    </source>
</evidence>
<gene>
    <name evidence="5" type="ORF">SPIL2461_LOCUS1638</name>
</gene>
<dbReference type="SUPFAM" id="SSF69318">
    <property type="entry name" value="Integrin alpha N-terminal domain"/>
    <property type="match status" value="1"/>
</dbReference>
<protein>
    <submittedName>
        <fullName evidence="5">Uncharacterized protein</fullName>
    </submittedName>
</protein>
<dbReference type="InterPro" id="IPR028994">
    <property type="entry name" value="Integrin_alpha_N"/>
</dbReference>
<feature type="non-terminal residue" evidence="5">
    <location>
        <position position="1"/>
    </location>
</feature>
<keyword evidence="1 4" id="KW-0732">Signal</keyword>
<organism evidence="5 6">
    <name type="scientific">Symbiodinium pilosum</name>
    <name type="common">Dinoflagellate</name>
    <dbReference type="NCBI Taxonomy" id="2952"/>
    <lineage>
        <taxon>Eukaryota</taxon>
        <taxon>Sar</taxon>
        <taxon>Alveolata</taxon>
        <taxon>Dinophyceae</taxon>
        <taxon>Suessiales</taxon>
        <taxon>Symbiodiniaceae</taxon>
        <taxon>Symbiodinium</taxon>
    </lineage>
</organism>
<sequence>MTLVSVVRLLAVVVVEMASATDYPATWALADHGTVPAATVYALTTTSNVDTKYPGTMSSGDVNGDGINDFSYELPTGTLNVHFGGISADLDLDGITYSGSNGFSIVTGNSGDIWGTIAGDVNNDGFNDVLFYHAASSSVKIIFGKASGWSASYTVASMMWDGTDGYQLTYSGDSKFGSNSYGGYAPQILTNFDINNDGIDDIAVLSSGTSNSGRVSIFFGKSTWSASVDGSSDFDGSSSGFSVMDSANARLGRGLAMGDINGDGIDDIVVSSRSSQPSNGAGCVYVLFGGGTYPASITDIYSHVDGTTGFRLCGAETNYLGDYFVTVLDFNGDGMADVLFAGRGTADGLYLLFGRASFSASMSLPIASGEGVTFTGLSSPAFVSPPNLGNFNDDQYDDTLLVQSGNMYVVFGSASPTDTIDVTTLSGTDGFELTDSEILATKFYHPIDMTGDGSTDLPLYTQSFTPSFSTVTSLYLIEGNGPAAGGTQGGTSTTDNNAAWVILSIVLVVAIITCSVA</sequence>
<dbReference type="InterPro" id="IPR013517">
    <property type="entry name" value="FG-GAP"/>
</dbReference>
<evidence type="ECO:0000256" key="3">
    <source>
        <dbReference type="ARBA" id="ARBA00023180"/>
    </source>
</evidence>
<dbReference type="OrthoDB" id="10022113at2759"/>